<organism evidence="4 5">
    <name type="scientific">Amycolatopsis japonica</name>
    <dbReference type="NCBI Taxonomy" id="208439"/>
    <lineage>
        <taxon>Bacteria</taxon>
        <taxon>Bacillati</taxon>
        <taxon>Actinomycetota</taxon>
        <taxon>Actinomycetes</taxon>
        <taxon>Pseudonocardiales</taxon>
        <taxon>Pseudonocardiaceae</taxon>
        <taxon>Amycolatopsis</taxon>
        <taxon>Amycolatopsis japonica group</taxon>
    </lineage>
</organism>
<sequence length="294" mass="30938">MRVLIAGASGLIGTSLTTRLRRSGHEVVRLVRREERAADERRWDPPAGEIADGALDGVDAVVNLAGAPLLPGRWSAARKQVLLDSRVEPTEVLAEAVAEHGIPVLVNASAVGYYGDPGPSLVDETSPVGRGFLAELCTAWEGATESAATAGARVVRIRTGLVLARKGGLLDVLRPLFRLGLGGKLGDGKQYMPWISLDDEVGAIVFALENESLSGAVNLSGPQPATNAAFTKALGRAVHRPAIWQVPGFAMKIALGQAAEEMALFGQRAMPRALEEAGYAFRHPTLEDALAAAT</sequence>
<dbReference type="Proteomes" id="UP000028492">
    <property type="component" value="Chromosome"/>
</dbReference>
<evidence type="ECO:0000256" key="1">
    <source>
        <dbReference type="ARBA" id="ARBA00009353"/>
    </source>
</evidence>
<dbReference type="Pfam" id="PF08338">
    <property type="entry name" value="DUF1731"/>
    <property type="match status" value="1"/>
</dbReference>
<dbReference type="InterPro" id="IPR036291">
    <property type="entry name" value="NAD(P)-bd_dom_sf"/>
</dbReference>
<feature type="domain" description="DUF1731" evidence="3">
    <location>
        <begin position="246"/>
        <end position="292"/>
    </location>
</feature>
<dbReference type="HOGENOM" id="CLU_047373_0_2_11"/>
<dbReference type="KEGG" id="aja:AJAP_10670"/>
<evidence type="ECO:0000259" key="3">
    <source>
        <dbReference type="Pfam" id="PF08338"/>
    </source>
</evidence>
<feature type="domain" description="NAD-dependent epimerase/dehydratase" evidence="2">
    <location>
        <begin position="3"/>
        <end position="211"/>
    </location>
</feature>
<dbReference type="InterPro" id="IPR013549">
    <property type="entry name" value="DUF1731"/>
</dbReference>
<dbReference type="InterPro" id="IPR001509">
    <property type="entry name" value="Epimerase_deHydtase"/>
</dbReference>
<name>A0A075UR73_9PSEU</name>
<dbReference type="eggNOG" id="COG1090">
    <property type="taxonomic scope" value="Bacteria"/>
</dbReference>
<proteinExistence type="inferred from homology"/>
<dbReference type="PANTHER" id="PTHR11092">
    <property type="entry name" value="SUGAR NUCLEOTIDE EPIMERASE RELATED"/>
    <property type="match status" value="1"/>
</dbReference>
<dbReference type="Pfam" id="PF01370">
    <property type="entry name" value="Epimerase"/>
    <property type="match status" value="1"/>
</dbReference>
<accession>A0A075UR73</accession>
<dbReference type="Gene3D" id="3.40.50.720">
    <property type="entry name" value="NAD(P)-binding Rossmann-like Domain"/>
    <property type="match status" value="1"/>
</dbReference>
<evidence type="ECO:0000313" key="5">
    <source>
        <dbReference type="Proteomes" id="UP000028492"/>
    </source>
</evidence>
<dbReference type="InterPro" id="IPR010099">
    <property type="entry name" value="SDR39U1"/>
</dbReference>
<protein>
    <submittedName>
        <fullName evidence="4">Epimerase family protein</fullName>
    </submittedName>
</protein>
<keyword evidence="5" id="KW-1185">Reference proteome</keyword>
<reference evidence="4 5" key="1">
    <citation type="journal article" date="2014" name="J. Biotechnol.">
        <title>Complete genome sequence of the actinobacterium Amycolatopsis japonica MG417-CF17(T) (=DSM 44213T) producing (S,S)-N,N'-ethylenediaminedisuccinic acid.</title>
        <authorList>
            <person name="Stegmann E."/>
            <person name="Albersmeier A."/>
            <person name="Spohn M."/>
            <person name="Gert H."/>
            <person name="Weber T."/>
            <person name="Wohlleben W."/>
            <person name="Kalinowski J."/>
            <person name="Ruckert C."/>
        </authorList>
    </citation>
    <scope>NUCLEOTIDE SEQUENCE [LARGE SCALE GENOMIC DNA]</scope>
    <source>
        <strain evidence="5">MG417-CF17 (DSM 44213)</strain>
    </source>
</reference>
<comment type="similarity">
    <text evidence="1">Belongs to the NAD(P)-dependent epimerase/dehydratase family. SDR39U1 subfamily.</text>
</comment>
<dbReference type="SUPFAM" id="SSF51735">
    <property type="entry name" value="NAD(P)-binding Rossmann-fold domains"/>
    <property type="match status" value="1"/>
</dbReference>
<dbReference type="AlphaFoldDB" id="A0A075UR73"/>
<dbReference type="EMBL" id="CP008953">
    <property type="protein sequence ID" value="AIG75024.1"/>
    <property type="molecule type" value="Genomic_DNA"/>
</dbReference>
<gene>
    <name evidence="4" type="ORF">AJAP_10670</name>
</gene>
<dbReference type="PANTHER" id="PTHR11092:SF0">
    <property type="entry name" value="EPIMERASE FAMILY PROTEIN SDR39U1"/>
    <property type="match status" value="1"/>
</dbReference>
<dbReference type="STRING" id="208439.AJAP_10670"/>
<evidence type="ECO:0000313" key="4">
    <source>
        <dbReference type="EMBL" id="AIG75024.1"/>
    </source>
</evidence>
<dbReference type="RefSeq" id="WP_038510122.1">
    <property type="nucleotide sequence ID" value="NZ_CP008953.1"/>
</dbReference>
<dbReference type="NCBIfam" id="TIGR01777">
    <property type="entry name" value="yfcH"/>
    <property type="match status" value="1"/>
</dbReference>
<evidence type="ECO:0000259" key="2">
    <source>
        <dbReference type="Pfam" id="PF01370"/>
    </source>
</evidence>